<dbReference type="PANTHER" id="PTHR43156:SF2">
    <property type="entry name" value="STAGE II SPORULATION PROTEIN E"/>
    <property type="match status" value="1"/>
</dbReference>
<dbReference type="InterPro" id="IPR035965">
    <property type="entry name" value="PAS-like_dom_sf"/>
</dbReference>
<dbReference type="Gene3D" id="3.30.450.20">
    <property type="entry name" value="PAS domain"/>
    <property type="match status" value="1"/>
</dbReference>
<dbReference type="Proteomes" id="UP000502641">
    <property type="component" value="Chromosome"/>
</dbReference>
<evidence type="ECO:0000259" key="3">
    <source>
        <dbReference type="SMART" id="SM00065"/>
    </source>
</evidence>
<proteinExistence type="predicted"/>
<dbReference type="EMBL" id="CP053189">
    <property type="protein sequence ID" value="QJS14067.1"/>
    <property type="molecule type" value="Genomic_DNA"/>
</dbReference>
<dbReference type="AlphaFoldDB" id="A0A6M4PTU7"/>
<evidence type="ECO:0000259" key="4">
    <source>
        <dbReference type="SMART" id="SM00331"/>
    </source>
</evidence>
<dbReference type="GO" id="GO:0016791">
    <property type="term" value="F:phosphatase activity"/>
    <property type="evidence" value="ECO:0007669"/>
    <property type="project" value="TreeGrafter"/>
</dbReference>
<feature type="compositionally biased region" description="Basic and acidic residues" evidence="2">
    <location>
        <begin position="727"/>
        <end position="750"/>
    </location>
</feature>
<dbReference type="InterPro" id="IPR052016">
    <property type="entry name" value="Bact_Sigma-Reg"/>
</dbReference>
<evidence type="ECO:0000256" key="1">
    <source>
        <dbReference type="ARBA" id="ARBA00022801"/>
    </source>
</evidence>
<evidence type="ECO:0000313" key="6">
    <source>
        <dbReference type="Proteomes" id="UP000502641"/>
    </source>
</evidence>
<dbReference type="InterPro" id="IPR013656">
    <property type="entry name" value="PAS_4"/>
</dbReference>
<name>A0A6M4PTU7_9ACTN</name>
<dbReference type="SUPFAM" id="SSF55785">
    <property type="entry name" value="PYP-like sensor domain (PAS domain)"/>
    <property type="match status" value="1"/>
</dbReference>
<feature type="region of interest" description="Disordered" evidence="2">
    <location>
        <begin position="697"/>
        <end position="750"/>
    </location>
</feature>
<dbReference type="Pfam" id="PF08448">
    <property type="entry name" value="PAS_4"/>
    <property type="match status" value="1"/>
</dbReference>
<dbReference type="Pfam" id="PF07228">
    <property type="entry name" value="SpoIIE"/>
    <property type="match status" value="1"/>
</dbReference>
<protein>
    <submittedName>
        <fullName evidence="5">SpoIIE family protein phosphatase</fullName>
    </submittedName>
</protein>
<dbReference type="KEGG" id="sarg:HKX69_00565"/>
<reference evidence="5 6" key="1">
    <citation type="submission" date="2020-05" db="EMBL/GenBank/DDBJ databases">
        <authorList>
            <person name="Li K."/>
        </authorList>
    </citation>
    <scope>NUCLEOTIDE SEQUENCE [LARGE SCALE GENOMIC DNA]</scope>
    <source>
        <strain evidence="6">jing01</strain>
    </source>
</reference>
<evidence type="ECO:0000313" key="5">
    <source>
        <dbReference type="EMBL" id="QJS14067.1"/>
    </source>
</evidence>
<dbReference type="SMART" id="SM00065">
    <property type="entry name" value="GAF"/>
    <property type="match status" value="2"/>
</dbReference>
<gene>
    <name evidence="5" type="ORF">HKX69_00565</name>
</gene>
<dbReference type="InterPro" id="IPR036457">
    <property type="entry name" value="PPM-type-like_dom_sf"/>
</dbReference>
<evidence type="ECO:0000256" key="2">
    <source>
        <dbReference type="SAM" id="MobiDB-lite"/>
    </source>
</evidence>
<dbReference type="SMART" id="SM00331">
    <property type="entry name" value="PP2C_SIG"/>
    <property type="match status" value="1"/>
</dbReference>
<keyword evidence="6" id="KW-1185">Reference proteome</keyword>
<sequence>MAGPAHVLEAANPAFYAAVGGGRRERTGVPLADLMPELGDQGFIALLDQVYRSGERHVGRDARVVIGTGADAREAYFDFTYEARRDAGGNVVGVRMIGVETTQVKHARRLAAEQRALLEQIARHAPLPEVLDGMCRAIEELSPDVIVSVLLADDDGRHLRHGAGPSLPGFYNQAIDGIATGEGVGSCGTAAHRRRTVVVNDIATDPLWDDFRDLADRAGLAACWSTPILARDGRLLGTFAMYHRTPRAPQDSDLALARVFADTAALAIERHHAEQARLAADAREKAARDDLAFLLTASTALAGRLDERQTLECLAALAGPALAPLAAVDVVEAGRVRRVAAAAPTEQARDLLQAHTPARGGDEAVDRVLASGLTEVARRTPTGPGPWQELGVTGYVCVPLVDRGRPFGTLTLLSTGEHCFDGHRIALAEELARRAATAARNARQYAQRAAIARDLQSGLLLPDLPDIPGAELAVFYHPAGEGLEIGGDFYDVFRRDDGSWAFILGDVCGRGAKAATTTALVRHTARAVAPLLDDPVDIAKAVDKALNDRNAHQNNGFVTLVYGHLAPAADGLTVHLVRAGHTVPLLLDAEHTVAAVEAPGGLLGIGIPPRLTGHRFTLRPAESLLLYTDGITECRAAGTGQYGDTRLAEALASAPPRPAAAEILRTIAEDVRGFLGGGRDVEDDQAALVITAVEPTRGAGAGGVAGSRDTSGMPACSRGRRSPVGRRTGEHEKPINWEGRDRGDDDRADR</sequence>
<feature type="domain" description="GAF" evidence="3">
    <location>
        <begin position="306"/>
        <end position="449"/>
    </location>
</feature>
<dbReference type="SUPFAM" id="SSF55781">
    <property type="entry name" value="GAF domain-like"/>
    <property type="match status" value="2"/>
</dbReference>
<accession>A0A6M4PTU7</accession>
<organism evidence="5 6">
    <name type="scientific">Streptomyces argyrophylli</name>
    <dbReference type="NCBI Taxonomy" id="2726118"/>
    <lineage>
        <taxon>Bacteria</taxon>
        <taxon>Bacillati</taxon>
        <taxon>Actinomycetota</taxon>
        <taxon>Actinomycetes</taxon>
        <taxon>Kitasatosporales</taxon>
        <taxon>Streptomycetaceae</taxon>
        <taxon>Streptomyces</taxon>
    </lineage>
</organism>
<feature type="domain" description="GAF" evidence="3">
    <location>
        <begin position="122"/>
        <end position="278"/>
    </location>
</feature>
<dbReference type="InterPro" id="IPR029016">
    <property type="entry name" value="GAF-like_dom_sf"/>
</dbReference>
<dbReference type="Gene3D" id="3.60.40.10">
    <property type="entry name" value="PPM-type phosphatase domain"/>
    <property type="match status" value="1"/>
</dbReference>
<dbReference type="PANTHER" id="PTHR43156">
    <property type="entry name" value="STAGE II SPORULATION PROTEIN E-RELATED"/>
    <property type="match status" value="1"/>
</dbReference>
<keyword evidence="1" id="KW-0378">Hydrolase</keyword>
<dbReference type="InterPro" id="IPR003018">
    <property type="entry name" value="GAF"/>
</dbReference>
<dbReference type="Gene3D" id="3.30.450.40">
    <property type="match status" value="2"/>
</dbReference>
<dbReference type="Pfam" id="PF13185">
    <property type="entry name" value="GAF_2"/>
    <property type="match status" value="2"/>
</dbReference>
<dbReference type="InterPro" id="IPR001932">
    <property type="entry name" value="PPM-type_phosphatase-like_dom"/>
</dbReference>
<feature type="domain" description="PPM-type phosphatase" evidence="4">
    <location>
        <begin position="470"/>
        <end position="692"/>
    </location>
</feature>